<feature type="transmembrane region" description="Helical" evidence="1">
    <location>
        <begin position="168"/>
        <end position="190"/>
    </location>
</feature>
<name>A0A0H1QXV5_9EURY</name>
<dbReference type="STRING" id="1550566.SZ63_10155"/>
<comment type="caution">
    <text evidence="2">The sequence shown here is derived from an EMBL/GenBank/DDBJ whole genome shotgun (WGS) entry which is preliminary data.</text>
</comment>
<organism evidence="2 3">
    <name type="scientific">Methanoculleus sediminis</name>
    <dbReference type="NCBI Taxonomy" id="1550566"/>
    <lineage>
        <taxon>Archaea</taxon>
        <taxon>Methanobacteriati</taxon>
        <taxon>Methanobacteriota</taxon>
        <taxon>Stenosarchaea group</taxon>
        <taxon>Methanomicrobia</taxon>
        <taxon>Methanomicrobiales</taxon>
        <taxon>Methanomicrobiaceae</taxon>
        <taxon>Methanoculleus</taxon>
    </lineage>
</organism>
<keyword evidence="1" id="KW-0812">Transmembrane</keyword>
<dbReference type="OrthoDB" id="107530at2157"/>
<gene>
    <name evidence="2" type="ORF">SZ63_10155</name>
</gene>
<proteinExistence type="predicted"/>
<feature type="transmembrane region" description="Helical" evidence="1">
    <location>
        <begin position="93"/>
        <end position="112"/>
    </location>
</feature>
<accession>A0A0H1QXV5</accession>
<reference evidence="2 3" key="1">
    <citation type="journal article" date="2015" name="Int. J. Syst. Evol. Microbiol.">
        <title>Methanoculleus sediminis sp. nov., a methanogen from sediments near a submarine mud volcano.</title>
        <authorList>
            <person name="Chen S.C."/>
            <person name="Chen M.F."/>
            <person name="Lai M.C."/>
            <person name="Weng C.Y."/>
            <person name="Wu S.Y."/>
            <person name="Lin S."/>
            <person name="Yang T.F."/>
            <person name="Chen P.C."/>
        </authorList>
    </citation>
    <scope>NUCLEOTIDE SEQUENCE [LARGE SCALE GENOMIC DNA]</scope>
    <source>
        <strain evidence="2 3">S3Fa</strain>
    </source>
</reference>
<evidence type="ECO:0000313" key="3">
    <source>
        <dbReference type="Proteomes" id="UP000035301"/>
    </source>
</evidence>
<dbReference type="AlphaFoldDB" id="A0A0H1QXV5"/>
<dbReference type="EMBL" id="JXOJ01000005">
    <property type="protein sequence ID" value="KLK87649.1"/>
    <property type="molecule type" value="Genomic_DNA"/>
</dbReference>
<sequence length="196" mass="20845">MEGEALIIDTVSSAIRKISSGRTVIASFAFFAVSAALINGRPFGLSALTELTGGATILDMEFTYTPVQAYAMLAALGDAGRAFYLTRIVPLDLVFPPAYTLFYAVAISWLLSRWLPEGSPWMRLNLVPLVAGIADYCENIGVIAMLLAYPAELYGVAAFTAVISPIKYTFIAVSVLLILAAAAGWAASAIRRRAAA</sequence>
<dbReference type="Proteomes" id="UP000035301">
    <property type="component" value="Unassembled WGS sequence"/>
</dbReference>
<dbReference type="PATRIC" id="fig|1550566.3.peg.2214"/>
<keyword evidence="1" id="KW-0472">Membrane</keyword>
<evidence type="ECO:0000313" key="2">
    <source>
        <dbReference type="EMBL" id="KLK87649.1"/>
    </source>
</evidence>
<protein>
    <submittedName>
        <fullName evidence="2">Uncharacterized protein</fullName>
    </submittedName>
</protein>
<dbReference type="RefSeq" id="WP_048184972.1">
    <property type="nucleotide sequence ID" value="NZ_JXOJ01000005.1"/>
</dbReference>
<evidence type="ECO:0000256" key="1">
    <source>
        <dbReference type="SAM" id="Phobius"/>
    </source>
</evidence>
<keyword evidence="1" id="KW-1133">Transmembrane helix</keyword>
<feature type="transmembrane region" description="Helical" evidence="1">
    <location>
        <begin position="21"/>
        <end position="38"/>
    </location>
</feature>
<keyword evidence="3" id="KW-1185">Reference proteome</keyword>